<evidence type="ECO:0000313" key="2">
    <source>
        <dbReference type="Proteomes" id="UP001075354"/>
    </source>
</evidence>
<evidence type="ECO:0000313" key="1">
    <source>
        <dbReference type="EMBL" id="KAJ1524177.1"/>
    </source>
</evidence>
<protein>
    <submittedName>
        <fullName evidence="1">Uncharacterized protein</fullName>
    </submittedName>
</protein>
<dbReference type="AlphaFoldDB" id="A0AAV7XKD9"/>
<name>A0AAV7XKD9_9NEOP</name>
<keyword evidence="2" id="KW-1185">Reference proteome</keyword>
<reference evidence="1" key="1">
    <citation type="submission" date="2022-12" db="EMBL/GenBank/DDBJ databases">
        <title>Chromosome-level genome assembly of the bean flower thrips Megalurothrips usitatus.</title>
        <authorList>
            <person name="Ma L."/>
            <person name="Liu Q."/>
            <person name="Li H."/>
            <person name="Cai W."/>
        </authorList>
    </citation>
    <scope>NUCLEOTIDE SEQUENCE</scope>
    <source>
        <strain evidence="1">Cailab_2022a</strain>
    </source>
</reference>
<gene>
    <name evidence="1" type="ORF">ONE63_010703</name>
</gene>
<dbReference type="Proteomes" id="UP001075354">
    <property type="component" value="Chromosome 9"/>
</dbReference>
<proteinExistence type="predicted"/>
<comment type="caution">
    <text evidence="1">The sequence shown here is derived from an EMBL/GenBank/DDBJ whole genome shotgun (WGS) entry which is preliminary data.</text>
</comment>
<organism evidence="1 2">
    <name type="scientific">Megalurothrips usitatus</name>
    <name type="common">bean blossom thrips</name>
    <dbReference type="NCBI Taxonomy" id="439358"/>
    <lineage>
        <taxon>Eukaryota</taxon>
        <taxon>Metazoa</taxon>
        <taxon>Ecdysozoa</taxon>
        <taxon>Arthropoda</taxon>
        <taxon>Hexapoda</taxon>
        <taxon>Insecta</taxon>
        <taxon>Pterygota</taxon>
        <taxon>Neoptera</taxon>
        <taxon>Paraneoptera</taxon>
        <taxon>Thysanoptera</taxon>
        <taxon>Terebrantia</taxon>
        <taxon>Thripoidea</taxon>
        <taxon>Thripidae</taxon>
        <taxon>Megalurothrips</taxon>
    </lineage>
</organism>
<accession>A0AAV7XKD9</accession>
<sequence length="90" mass="9945">MLQPVVDWPTDEPPCEGVNDAVLRKVTEYALGLQNHHDLTKLLLKLNLTHEEISEFINVGAVSTNASVVATRCRPNSCNYSYCDGADSQQ</sequence>
<dbReference type="EMBL" id="JAPTSV010000009">
    <property type="protein sequence ID" value="KAJ1524177.1"/>
    <property type="molecule type" value="Genomic_DNA"/>
</dbReference>